<dbReference type="AlphaFoldDB" id="A0A430G1Y3"/>
<comment type="caution">
    <text evidence="1">The sequence shown here is derived from an EMBL/GenBank/DDBJ whole genome shotgun (WGS) entry which is preliminary data.</text>
</comment>
<dbReference type="Proteomes" id="UP000287746">
    <property type="component" value="Unassembled WGS sequence"/>
</dbReference>
<protein>
    <submittedName>
        <fullName evidence="1">Uncharacterized protein</fullName>
    </submittedName>
</protein>
<name>A0A430G1Y3_9SPHN</name>
<sequence>MKDQHSMSILQRARCALGQHKRDRSSVVIGTHWHHGRCKGCGAAMVKDAVGWRLDRDHAA</sequence>
<gene>
    <name evidence="1" type="ORF">DAH66_13260</name>
</gene>
<organism evidence="1 2">
    <name type="scientific">Sphingomonas koreensis</name>
    <dbReference type="NCBI Taxonomy" id="93064"/>
    <lineage>
        <taxon>Bacteria</taxon>
        <taxon>Pseudomonadati</taxon>
        <taxon>Pseudomonadota</taxon>
        <taxon>Alphaproteobacteria</taxon>
        <taxon>Sphingomonadales</taxon>
        <taxon>Sphingomonadaceae</taxon>
        <taxon>Sphingomonas</taxon>
    </lineage>
</organism>
<evidence type="ECO:0000313" key="1">
    <source>
        <dbReference type="EMBL" id="RSY82495.1"/>
    </source>
</evidence>
<reference evidence="1 2" key="1">
    <citation type="submission" date="2018-07" db="EMBL/GenBank/DDBJ databases">
        <title>Genomic and Epidemiologic Investigation of an Indolent Hospital Outbreak.</title>
        <authorList>
            <person name="Johnson R.C."/>
            <person name="Deming C."/>
            <person name="Conlan S."/>
            <person name="Zellmer C.J."/>
            <person name="Michelin A.V."/>
            <person name="Lee-Lin S."/>
            <person name="Thomas P.J."/>
            <person name="Park M."/>
            <person name="Weingarten R.A."/>
            <person name="Less J."/>
            <person name="Dekker J.P."/>
            <person name="Frank K.M."/>
            <person name="Musser K.A."/>
            <person name="Mcquiston J.R."/>
            <person name="Henderson D.K."/>
            <person name="Lau A.F."/>
            <person name="Palmore T.N."/>
            <person name="Segre J.A."/>
        </authorList>
    </citation>
    <scope>NUCLEOTIDE SEQUENCE [LARGE SCALE GENOMIC DNA]</scope>
    <source>
        <strain evidence="1 2">SK-CDC1_0717</strain>
    </source>
</reference>
<proteinExistence type="predicted"/>
<dbReference type="EMBL" id="QQYZ01000012">
    <property type="protein sequence ID" value="RSY82495.1"/>
    <property type="molecule type" value="Genomic_DNA"/>
</dbReference>
<accession>A0A430G1Y3</accession>
<evidence type="ECO:0000313" key="2">
    <source>
        <dbReference type="Proteomes" id="UP000287746"/>
    </source>
</evidence>